<dbReference type="AlphaFoldDB" id="A0A3P7KTX0"/>
<sequence>MTADFIPTTNSTGHGPFVTSDQWMCGCLRARSTVDSHDMEKIPTRARGHTGIHNFAWHSHDSHMPWRVVEQMG</sequence>
<organism evidence="1 2">
    <name type="scientific">Strongylus vulgaris</name>
    <name type="common">Blood worm</name>
    <dbReference type="NCBI Taxonomy" id="40348"/>
    <lineage>
        <taxon>Eukaryota</taxon>
        <taxon>Metazoa</taxon>
        <taxon>Ecdysozoa</taxon>
        <taxon>Nematoda</taxon>
        <taxon>Chromadorea</taxon>
        <taxon>Rhabditida</taxon>
        <taxon>Rhabditina</taxon>
        <taxon>Rhabditomorpha</taxon>
        <taxon>Strongyloidea</taxon>
        <taxon>Strongylidae</taxon>
        <taxon>Strongylus</taxon>
    </lineage>
</organism>
<evidence type="ECO:0000313" key="1">
    <source>
        <dbReference type="EMBL" id="VDM73885.1"/>
    </source>
</evidence>
<evidence type="ECO:0000313" key="2">
    <source>
        <dbReference type="Proteomes" id="UP000270094"/>
    </source>
</evidence>
<accession>A0A3P7KTX0</accession>
<name>A0A3P7KTX0_STRVU</name>
<gene>
    <name evidence="1" type="ORF">SVUK_LOCUS8883</name>
</gene>
<proteinExistence type="predicted"/>
<keyword evidence="2" id="KW-1185">Reference proteome</keyword>
<dbReference type="EMBL" id="UYYB01032909">
    <property type="protein sequence ID" value="VDM73885.1"/>
    <property type="molecule type" value="Genomic_DNA"/>
</dbReference>
<reference evidence="1 2" key="1">
    <citation type="submission" date="2018-11" db="EMBL/GenBank/DDBJ databases">
        <authorList>
            <consortium name="Pathogen Informatics"/>
        </authorList>
    </citation>
    <scope>NUCLEOTIDE SEQUENCE [LARGE SCALE GENOMIC DNA]</scope>
</reference>
<dbReference type="Proteomes" id="UP000270094">
    <property type="component" value="Unassembled WGS sequence"/>
</dbReference>
<protein>
    <submittedName>
        <fullName evidence="1">Uncharacterized protein</fullName>
    </submittedName>
</protein>